<keyword evidence="2" id="KW-0732">Signal</keyword>
<accession>A0AAV4VT04</accession>
<evidence type="ECO:0000313" key="3">
    <source>
        <dbReference type="EMBL" id="GIY73457.1"/>
    </source>
</evidence>
<comment type="caution">
    <text evidence="3">The sequence shown here is derived from an EMBL/GenBank/DDBJ whole genome shotgun (WGS) entry which is preliminary data.</text>
</comment>
<keyword evidence="1" id="KW-0175">Coiled coil</keyword>
<feature type="signal peptide" evidence="2">
    <location>
        <begin position="1"/>
        <end position="19"/>
    </location>
</feature>
<evidence type="ECO:0000256" key="2">
    <source>
        <dbReference type="SAM" id="SignalP"/>
    </source>
</evidence>
<dbReference type="Proteomes" id="UP001054837">
    <property type="component" value="Unassembled WGS sequence"/>
</dbReference>
<evidence type="ECO:0000256" key="1">
    <source>
        <dbReference type="SAM" id="Coils"/>
    </source>
</evidence>
<gene>
    <name evidence="3" type="ORF">CDAR_493961</name>
</gene>
<dbReference type="AlphaFoldDB" id="A0AAV4VT04"/>
<protein>
    <submittedName>
        <fullName evidence="3">Uncharacterized protein</fullName>
    </submittedName>
</protein>
<name>A0AAV4VT04_9ARAC</name>
<dbReference type="EMBL" id="BPLQ01013610">
    <property type="protein sequence ID" value="GIY73457.1"/>
    <property type="molecule type" value="Genomic_DNA"/>
</dbReference>
<reference evidence="3 4" key="1">
    <citation type="submission" date="2021-06" db="EMBL/GenBank/DDBJ databases">
        <title>Caerostris darwini draft genome.</title>
        <authorList>
            <person name="Kono N."/>
            <person name="Arakawa K."/>
        </authorList>
    </citation>
    <scope>NUCLEOTIDE SEQUENCE [LARGE SCALE GENOMIC DNA]</scope>
</reference>
<organism evidence="3 4">
    <name type="scientific">Caerostris darwini</name>
    <dbReference type="NCBI Taxonomy" id="1538125"/>
    <lineage>
        <taxon>Eukaryota</taxon>
        <taxon>Metazoa</taxon>
        <taxon>Ecdysozoa</taxon>
        <taxon>Arthropoda</taxon>
        <taxon>Chelicerata</taxon>
        <taxon>Arachnida</taxon>
        <taxon>Araneae</taxon>
        <taxon>Araneomorphae</taxon>
        <taxon>Entelegynae</taxon>
        <taxon>Araneoidea</taxon>
        <taxon>Araneidae</taxon>
        <taxon>Caerostris</taxon>
    </lineage>
</organism>
<feature type="coiled-coil region" evidence="1">
    <location>
        <begin position="29"/>
        <end position="56"/>
    </location>
</feature>
<sequence length="97" mass="11181">MLLALFVCLLVSWLPLAEMFGPMKEPEFIAGAAQEAEKMKEEAEKIKEEADDENMTEEQFFRCFADINCNLGIEAKDELFKCWHLNTAEVRKVSKTF</sequence>
<proteinExistence type="predicted"/>
<feature type="chain" id="PRO_5043495456" evidence="2">
    <location>
        <begin position="20"/>
        <end position="97"/>
    </location>
</feature>
<keyword evidence="4" id="KW-1185">Reference proteome</keyword>
<evidence type="ECO:0000313" key="4">
    <source>
        <dbReference type="Proteomes" id="UP001054837"/>
    </source>
</evidence>